<dbReference type="GO" id="GO:0030688">
    <property type="term" value="C:preribosome, small subunit precursor"/>
    <property type="evidence" value="ECO:0007669"/>
    <property type="project" value="TreeGrafter"/>
</dbReference>
<dbReference type="InterPro" id="IPR011989">
    <property type="entry name" value="ARM-like"/>
</dbReference>
<keyword evidence="2" id="KW-0677">Repeat</keyword>
<gene>
    <name evidence="5" type="ORF">FA14DRAFT_115869</name>
</gene>
<dbReference type="SMART" id="SM00025">
    <property type="entry name" value="Pumilio"/>
    <property type="match status" value="3"/>
</dbReference>
<reference evidence="5 6" key="1">
    <citation type="journal article" date="2018" name="Mol. Biol. Evol.">
        <title>Broad Genomic Sampling Reveals a Smut Pathogenic Ancestry of the Fungal Clade Ustilaginomycotina.</title>
        <authorList>
            <person name="Kijpornyongpan T."/>
            <person name="Mondo S.J."/>
            <person name="Barry K."/>
            <person name="Sandor L."/>
            <person name="Lee J."/>
            <person name="Lipzen A."/>
            <person name="Pangilinan J."/>
            <person name="LaButti K."/>
            <person name="Hainaut M."/>
            <person name="Henrissat B."/>
            <person name="Grigoriev I.V."/>
            <person name="Spatafora J.W."/>
            <person name="Aime M.C."/>
        </authorList>
    </citation>
    <scope>NUCLEOTIDE SEQUENCE [LARGE SCALE GENOMIC DNA]</scope>
    <source>
        <strain evidence="5 6">MCA 3882</strain>
    </source>
</reference>
<dbReference type="EMBL" id="KZ819606">
    <property type="protein sequence ID" value="PWN32008.1"/>
    <property type="molecule type" value="Genomic_DNA"/>
</dbReference>
<dbReference type="InParanoid" id="A0A316V4R3"/>
<organism evidence="5 6">
    <name type="scientific">Meira miltonrushii</name>
    <dbReference type="NCBI Taxonomy" id="1280837"/>
    <lineage>
        <taxon>Eukaryota</taxon>
        <taxon>Fungi</taxon>
        <taxon>Dikarya</taxon>
        <taxon>Basidiomycota</taxon>
        <taxon>Ustilaginomycotina</taxon>
        <taxon>Exobasidiomycetes</taxon>
        <taxon>Exobasidiales</taxon>
        <taxon>Brachybasidiaceae</taxon>
        <taxon>Meira</taxon>
    </lineage>
</organism>
<dbReference type="SUPFAM" id="SSF48371">
    <property type="entry name" value="ARM repeat"/>
    <property type="match status" value="2"/>
</dbReference>
<dbReference type="InterPro" id="IPR001313">
    <property type="entry name" value="Pumilio_RNA-bd_rpt"/>
</dbReference>
<evidence type="ECO:0000256" key="2">
    <source>
        <dbReference type="ARBA" id="ARBA00022737"/>
    </source>
</evidence>
<dbReference type="Gene3D" id="1.25.10.10">
    <property type="entry name" value="Leucine-rich Repeat Variant"/>
    <property type="match status" value="3"/>
</dbReference>
<dbReference type="AlphaFoldDB" id="A0A316V4R3"/>
<evidence type="ECO:0000313" key="5">
    <source>
        <dbReference type="EMBL" id="PWN32008.1"/>
    </source>
</evidence>
<dbReference type="Proteomes" id="UP000245771">
    <property type="component" value="Unassembled WGS sequence"/>
</dbReference>
<dbReference type="InterPro" id="IPR016024">
    <property type="entry name" value="ARM-type_fold"/>
</dbReference>
<dbReference type="GO" id="GO:0003723">
    <property type="term" value="F:RNA binding"/>
    <property type="evidence" value="ECO:0007669"/>
    <property type="project" value="InterPro"/>
</dbReference>
<evidence type="ECO:0000256" key="1">
    <source>
        <dbReference type="ARBA" id="ARBA00016427"/>
    </source>
</evidence>
<evidence type="ECO:0000256" key="4">
    <source>
        <dbReference type="ARBA" id="ARBA00031929"/>
    </source>
</evidence>
<dbReference type="STRING" id="1280837.A0A316V4R3"/>
<sequence length="593" mass="65282">RSSGTIGNGDSTPFGLVDPDLKAYLRSAHVTLQEHITAATEEGKLLNKDEDIKALRNAMLDEIKGKELVLATDTDTSVILEDMMSTFGGRQLRILAEALTQQTVTLVCHRFGSHVIQTLLSALQYFAMQDDVKESNEEGNGLRSCQQFIVDISEAIRQQVGDIFGDQFASHVLRSLLLILSGQQATVESVRSKRSKKFHQKTQLTTSRPWSEEFQTHQSVDFKNALGGMLHTLQSTLSDAQKVREMCISPTLSPTIAFIVEQAAKLDTSAIKKGKGTIDFLDASLAGLVSKEPEERSAHIETLLRDSVGSHFLEAVLKVAPHSVVERFWKHYLAGRLGKLGTHPTANFVISGTIRLLDTATLEQACEEVREEGEKLVKARHFGPLIALIERAGQLASKTDPSTVRSVLTAFGISEGDGDDKDGEPAVIDILLKDADAQNGTKEEEPKSAKAEFNLQGSLLCQSILRLSEPAHSPILDNLLESEDRLFLAIACDPIGVHVPLAAVQSSNLPFASRSKLSAKILTLLVPLLSDKFGSRLMDAIFDVSDLFFREKVARACLAAERTLLSTPYGRYFFKRIQIALFRKDVVQWKQHL</sequence>
<dbReference type="GO" id="GO:0005730">
    <property type="term" value="C:nucleolus"/>
    <property type="evidence" value="ECO:0007669"/>
    <property type="project" value="TreeGrafter"/>
</dbReference>
<feature type="non-terminal residue" evidence="5">
    <location>
        <position position="1"/>
    </location>
</feature>
<feature type="non-terminal residue" evidence="5">
    <location>
        <position position="593"/>
    </location>
</feature>
<dbReference type="GO" id="GO:0000056">
    <property type="term" value="P:ribosomal small subunit export from nucleus"/>
    <property type="evidence" value="ECO:0007669"/>
    <property type="project" value="TreeGrafter"/>
</dbReference>
<dbReference type="GO" id="GO:0030686">
    <property type="term" value="C:90S preribosome"/>
    <property type="evidence" value="ECO:0007669"/>
    <property type="project" value="TreeGrafter"/>
</dbReference>
<dbReference type="GO" id="GO:0000480">
    <property type="term" value="P:endonucleolytic cleavage in 5'-ETS of tricistronic rRNA transcript (SSU-rRNA, 5.8S rRNA, LSU-rRNA)"/>
    <property type="evidence" value="ECO:0007669"/>
    <property type="project" value="TreeGrafter"/>
</dbReference>
<keyword evidence="6" id="KW-1185">Reference proteome</keyword>
<evidence type="ECO:0000313" key="6">
    <source>
        <dbReference type="Proteomes" id="UP000245771"/>
    </source>
</evidence>
<protein>
    <recommendedName>
        <fullName evidence="1">Nucleolar protein 9</fullName>
    </recommendedName>
    <alternativeName>
        <fullName evidence="3 4">Pumilio domain-containing protein NOP9</fullName>
    </alternativeName>
</protein>
<evidence type="ECO:0000256" key="3">
    <source>
        <dbReference type="ARBA" id="ARBA00030932"/>
    </source>
</evidence>
<dbReference type="InterPro" id="IPR040000">
    <property type="entry name" value="NOP9"/>
</dbReference>
<dbReference type="RefSeq" id="XP_025352310.1">
    <property type="nucleotide sequence ID" value="XM_025496135.1"/>
</dbReference>
<dbReference type="FunCoup" id="A0A316V4R3">
    <property type="interactions" value="447"/>
</dbReference>
<dbReference type="PANTHER" id="PTHR13102">
    <property type="entry name" value="NUCLEOLAR PROTEIN 9"/>
    <property type="match status" value="1"/>
</dbReference>
<dbReference type="OrthoDB" id="392571at2759"/>
<dbReference type="PANTHER" id="PTHR13102:SF0">
    <property type="entry name" value="NUCLEOLAR PROTEIN 9"/>
    <property type="match status" value="1"/>
</dbReference>
<dbReference type="GO" id="GO:0000447">
    <property type="term" value="P:endonucleolytic cleavage in ITS1 to separate SSU-rRNA from 5.8S rRNA and LSU-rRNA from tricistronic rRNA transcript (SSU-rRNA, 5.8S rRNA, LSU-rRNA)"/>
    <property type="evidence" value="ECO:0007669"/>
    <property type="project" value="TreeGrafter"/>
</dbReference>
<dbReference type="GO" id="GO:0000472">
    <property type="term" value="P:endonucleolytic cleavage to generate mature 5'-end of SSU-rRNA from (SSU-rRNA, 5.8S rRNA, LSU-rRNA)"/>
    <property type="evidence" value="ECO:0007669"/>
    <property type="project" value="TreeGrafter"/>
</dbReference>
<proteinExistence type="predicted"/>
<dbReference type="Pfam" id="PF22493">
    <property type="entry name" value="PUF_NOP9"/>
    <property type="match status" value="1"/>
</dbReference>
<dbReference type="GeneID" id="37017916"/>
<name>A0A316V4R3_9BASI</name>
<accession>A0A316V4R3</accession>